<evidence type="ECO:0000313" key="1">
    <source>
        <dbReference type="EMBL" id="EWS73812.1"/>
    </source>
</evidence>
<gene>
    <name evidence="1" type="ORF">TTHERM_000752101</name>
</gene>
<dbReference type="GeneID" id="24440506"/>
<dbReference type="KEGG" id="tet:TTHERM_000752101"/>
<reference evidence="2" key="1">
    <citation type="journal article" date="2006" name="PLoS Biol.">
        <title>Macronuclear genome sequence of the ciliate Tetrahymena thermophila, a model eukaryote.</title>
        <authorList>
            <person name="Eisen J.A."/>
            <person name="Coyne R.S."/>
            <person name="Wu M."/>
            <person name="Wu D."/>
            <person name="Thiagarajan M."/>
            <person name="Wortman J.R."/>
            <person name="Badger J.H."/>
            <person name="Ren Q."/>
            <person name="Amedeo P."/>
            <person name="Jones K.M."/>
            <person name="Tallon L.J."/>
            <person name="Delcher A.L."/>
            <person name="Salzberg S.L."/>
            <person name="Silva J.C."/>
            <person name="Haas B.J."/>
            <person name="Majoros W.H."/>
            <person name="Farzad M."/>
            <person name="Carlton J.M."/>
            <person name="Smith R.K. Jr."/>
            <person name="Garg J."/>
            <person name="Pearlman R.E."/>
            <person name="Karrer K.M."/>
            <person name="Sun L."/>
            <person name="Manning G."/>
            <person name="Elde N.C."/>
            <person name="Turkewitz A.P."/>
            <person name="Asai D.J."/>
            <person name="Wilkes D.E."/>
            <person name="Wang Y."/>
            <person name="Cai H."/>
            <person name="Collins K."/>
            <person name="Stewart B.A."/>
            <person name="Lee S.R."/>
            <person name="Wilamowska K."/>
            <person name="Weinberg Z."/>
            <person name="Ruzzo W.L."/>
            <person name="Wloga D."/>
            <person name="Gaertig J."/>
            <person name="Frankel J."/>
            <person name="Tsao C.-C."/>
            <person name="Gorovsky M.A."/>
            <person name="Keeling P.J."/>
            <person name="Waller R.F."/>
            <person name="Patron N.J."/>
            <person name="Cherry J.M."/>
            <person name="Stover N.A."/>
            <person name="Krieger C.J."/>
            <person name="del Toro C."/>
            <person name="Ryder H.F."/>
            <person name="Williamson S.C."/>
            <person name="Barbeau R.A."/>
            <person name="Hamilton E.P."/>
            <person name="Orias E."/>
        </authorList>
    </citation>
    <scope>NUCLEOTIDE SEQUENCE [LARGE SCALE GENOMIC DNA]</scope>
    <source>
        <strain evidence="2">SB210</strain>
    </source>
</reference>
<sequence>MKVKYQKNKINKIFNLQIIFKNNKTKCSIKQKQIKQKQTNKLRVFFLFQFILINKNITNQNKQTIFTEEQVSDQRCQCNLLKQKLSLINLHHQFYFLFLNIQEKVNNKLISQLEGQNEEKYEITRNELINDNKRKI</sequence>
<dbReference type="EMBL" id="GG662655">
    <property type="protein sequence ID" value="EWS73812.1"/>
    <property type="molecule type" value="Genomic_DNA"/>
</dbReference>
<organism evidence="1 2">
    <name type="scientific">Tetrahymena thermophila (strain SB210)</name>
    <dbReference type="NCBI Taxonomy" id="312017"/>
    <lineage>
        <taxon>Eukaryota</taxon>
        <taxon>Sar</taxon>
        <taxon>Alveolata</taxon>
        <taxon>Ciliophora</taxon>
        <taxon>Intramacronucleata</taxon>
        <taxon>Oligohymenophorea</taxon>
        <taxon>Hymenostomatida</taxon>
        <taxon>Tetrahymenina</taxon>
        <taxon>Tetrahymenidae</taxon>
        <taxon>Tetrahymena</taxon>
    </lineage>
</organism>
<dbReference type="InParanoid" id="W7X8Z4"/>
<dbReference type="Proteomes" id="UP000009168">
    <property type="component" value="Unassembled WGS sequence"/>
</dbReference>
<accession>W7X8Z4</accession>
<proteinExistence type="predicted"/>
<name>W7X8Z4_TETTS</name>
<evidence type="ECO:0000313" key="2">
    <source>
        <dbReference type="Proteomes" id="UP000009168"/>
    </source>
</evidence>
<keyword evidence="2" id="KW-1185">Reference proteome</keyword>
<protein>
    <submittedName>
        <fullName evidence="1">Uncharacterized protein</fullName>
    </submittedName>
</protein>
<dbReference type="RefSeq" id="XP_012653635.1">
    <property type="nucleotide sequence ID" value="XM_012798181.1"/>
</dbReference>
<dbReference type="AlphaFoldDB" id="W7X8Z4"/>